<comment type="caution">
    <text evidence="2">The sequence shown here is derived from an EMBL/GenBank/DDBJ whole genome shotgun (WGS) entry which is preliminary data.</text>
</comment>
<feature type="chain" id="PRO_5035154785" evidence="1">
    <location>
        <begin position="35"/>
        <end position="99"/>
    </location>
</feature>
<proteinExistence type="predicted"/>
<keyword evidence="1" id="KW-0732">Signal</keyword>
<sequence>MTSQPARFSQPKRQIQHVVLLVVRLRHLVVVLLALDDDVAHRTRAGAAARAFHFKVVVKGLIKTHGPMLKEYELSKLSDNPLGNPRGRNLIGRVGQRHG</sequence>
<feature type="signal peptide" evidence="1">
    <location>
        <begin position="1"/>
        <end position="34"/>
    </location>
</feature>
<organism evidence="2 3">
    <name type="scientific">Alternaria atra</name>
    <dbReference type="NCBI Taxonomy" id="119953"/>
    <lineage>
        <taxon>Eukaryota</taxon>
        <taxon>Fungi</taxon>
        <taxon>Dikarya</taxon>
        <taxon>Ascomycota</taxon>
        <taxon>Pezizomycotina</taxon>
        <taxon>Dothideomycetes</taxon>
        <taxon>Pleosporomycetidae</taxon>
        <taxon>Pleosporales</taxon>
        <taxon>Pleosporineae</taxon>
        <taxon>Pleosporaceae</taxon>
        <taxon>Alternaria</taxon>
        <taxon>Alternaria sect. Ulocladioides</taxon>
    </lineage>
</organism>
<accession>A0A8J2HZJ0</accession>
<gene>
    <name evidence="2" type="ORF">ALTATR162_LOCUS3049</name>
</gene>
<dbReference type="EMBL" id="CAJRGZ010000016">
    <property type="protein sequence ID" value="CAG5153138.1"/>
    <property type="molecule type" value="Genomic_DNA"/>
</dbReference>
<protein>
    <submittedName>
        <fullName evidence="2">Uncharacterized protein</fullName>
    </submittedName>
</protein>
<reference evidence="2" key="1">
    <citation type="submission" date="2021-05" db="EMBL/GenBank/DDBJ databases">
        <authorList>
            <person name="Stam R."/>
        </authorList>
    </citation>
    <scope>NUCLEOTIDE SEQUENCE</scope>
    <source>
        <strain evidence="2">CS162</strain>
    </source>
</reference>
<evidence type="ECO:0000313" key="2">
    <source>
        <dbReference type="EMBL" id="CAG5153138.1"/>
    </source>
</evidence>
<keyword evidence="3" id="KW-1185">Reference proteome</keyword>
<dbReference type="AlphaFoldDB" id="A0A8J2HZJ0"/>
<evidence type="ECO:0000256" key="1">
    <source>
        <dbReference type="SAM" id="SignalP"/>
    </source>
</evidence>
<dbReference type="RefSeq" id="XP_043166590.1">
    <property type="nucleotide sequence ID" value="XM_043310655.1"/>
</dbReference>
<dbReference type="Proteomes" id="UP000676310">
    <property type="component" value="Unassembled WGS sequence"/>
</dbReference>
<name>A0A8J2HZJ0_9PLEO</name>
<dbReference type="GeneID" id="67014562"/>
<evidence type="ECO:0000313" key="3">
    <source>
        <dbReference type="Proteomes" id="UP000676310"/>
    </source>
</evidence>